<feature type="transmembrane region" description="Helical" evidence="2">
    <location>
        <begin position="177"/>
        <end position="196"/>
    </location>
</feature>
<sequence length="835" mass="94659">MSAPNSIIQMNDSFLLEIKHVCLFKSSIDHYNYNSNNKAKHFRLLGNNQTNFTDFDIISSVTNINNINSSSGMKYFRHEYHYNENFLSNLRLFFDKYLILGLIVVGIVTNVASFSVLQVMKKRKICNVATLLQALSVIDTPYLLTNLLLRPLRQFNYKTCAIHIYQSQLVDTNSPYALYYVAIYKIILTAMFQYFLPLSLMAYFSYKVVGNLKNCINILSVNFPLKLSKNMTAAVATTDCNVASDESDCFKKEDKKFHPSALDLKNNKSLKNGLKCKMFTSDDGDNKMMMVQMNEEINDDDNEDGDEDSDAKQHSHASKRVVGFEKLQKKKNRLEGRKKKRCTFLAVTSFFRHKIASVSGSGSQHDDDYIFNNNKMYHYDDDKNNDNHDDPKNNPGNNGRDKDDDVIINEEYPVGIHYAHNNTTTNPNKISDDDNKNGNINNNNNNTNNINNNNINNNNITNNNINIINNNNSNNNSNNATDDFNDNNKNNNAKLNEAFVRNIKLLSEDYIVKKRKQSDINNSCFSSIKRKLFDKKSVTRKNLAKKFLLNKSPSISSSHTTTLTSVATATTTPKHFDMVRYRLKDLRASCKDDVGGKIDSCNSGEENVCNVCSADEDDEEEEENREGDISINANEKCDGAVKAAGFKCAGTRVKVPKQGSDAAEEGKIIGGKIEKKFKIKKTVSPAKKQNQQHLQHNKQGNQFKKQQLPQNSNHLLHQQQKRVAVVASATKLVTVVVIMCAVCSILTVINHTLSGLQQILESTKTFHGRLEKFDHYRRISYIILNFISTANYIFNFSAYCLCSKNFRSVLKDGCLNVCKAVASCFRNPCLKKNHY</sequence>
<dbReference type="EMBL" id="AMQM01007459">
    <property type="status" value="NOT_ANNOTATED_CDS"/>
    <property type="molecule type" value="Genomic_DNA"/>
</dbReference>
<dbReference type="KEGG" id="hro:HELRODRAFT_181081"/>
<feature type="compositionally biased region" description="Low complexity" evidence="1">
    <location>
        <begin position="687"/>
        <end position="702"/>
    </location>
</feature>
<organism evidence="4 5">
    <name type="scientific">Helobdella robusta</name>
    <name type="common">Californian leech</name>
    <dbReference type="NCBI Taxonomy" id="6412"/>
    <lineage>
        <taxon>Eukaryota</taxon>
        <taxon>Metazoa</taxon>
        <taxon>Spiralia</taxon>
        <taxon>Lophotrochozoa</taxon>
        <taxon>Annelida</taxon>
        <taxon>Clitellata</taxon>
        <taxon>Hirudinea</taxon>
        <taxon>Rhynchobdellida</taxon>
        <taxon>Glossiphoniidae</taxon>
        <taxon>Helobdella</taxon>
    </lineage>
</organism>
<dbReference type="CTD" id="20207964"/>
<feature type="compositionally biased region" description="Basic and acidic residues" evidence="1">
    <location>
        <begin position="380"/>
        <end position="392"/>
    </location>
</feature>
<dbReference type="EMBL" id="AMQM01007458">
    <property type="status" value="NOT_ANNOTATED_CDS"/>
    <property type="molecule type" value="Genomic_DNA"/>
</dbReference>
<feature type="compositionally biased region" description="Acidic residues" evidence="1">
    <location>
        <begin position="298"/>
        <end position="309"/>
    </location>
</feature>
<gene>
    <name evidence="4" type="primary">20207964</name>
    <name evidence="3" type="ORF">HELRODRAFT_181081</name>
</gene>
<feature type="transmembrane region" description="Helical" evidence="2">
    <location>
        <begin position="779"/>
        <end position="801"/>
    </location>
</feature>
<keyword evidence="5" id="KW-1185">Reference proteome</keyword>
<feature type="transmembrane region" description="Helical" evidence="2">
    <location>
        <begin position="97"/>
        <end position="117"/>
    </location>
</feature>
<protein>
    <submittedName>
        <fullName evidence="3 4">Uncharacterized protein</fullName>
    </submittedName>
</protein>
<dbReference type="EMBL" id="KB097620">
    <property type="protein sequence ID" value="ESN93335.1"/>
    <property type="molecule type" value="Genomic_DNA"/>
</dbReference>
<dbReference type="AlphaFoldDB" id="T1FGL5"/>
<accession>T1FGL5</accession>
<keyword evidence="2" id="KW-0472">Membrane</keyword>
<dbReference type="PANTHER" id="PTHR46641:SF2">
    <property type="entry name" value="FMRFAMIDE RECEPTOR"/>
    <property type="match status" value="1"/>
</dbReference>
<dbReference type="PANTHER" id="PTHR46641">
    <property type="entry name" value="FMRFAMIDE RECEPTOR-RELATED"/>
    <property type="match status" value="1"/>
</dbReference>
<feature type="compositionally biased region" description="Low complexity" evidence="1">
    <location>
        <begin position="437"/>
        <end position="455"/>
    </location>
</feature>
<dbReference type="RefSeq" id="XP_009028605.1">
    <property type="nucleotide sequence ID" value="XM_009030357.1"/>
</dbReference>
<name>T1FGL5_HELRO</name>
<feature type="region of interest" description="Disordered" evidence="1">
    <location>
        <begin position="684"/>
        <end position="706"/>
    </location>
</feature>
<reference evidence="3 5" key="2">
    <citation type="journal article" date="2013" name="Nature">
        <title>Insights into bilaterian evolution from three spiralian genomes.</title>
        <authorList>
            <person name="Simakov O."/>
            <person name="Marletaz F."/>
            <person name="Cho S.J."/>
            <person name="Edsinger-Gonzales E."/>
            <person name="Havlak P."/>
            <person name="Hellsten U."/>
            <person name="Kuo D.H."/>
            <person name="Larsson T."/>
            <person name="Lv J."/>
            <person name="Arendt D."/>
            <person name="Savage R."/>
            <person name="Osoegawa K."/>
            <person name="de Jong P."/>
            <person name="Grimwood J."/>
            <person name="Chapman J.A."/>
            <person name="Shapiro H."/>
            <person name="Aerts A."/>
            <person name="Otillar R.P."/>
            <person name="Terry A.Y."/>
            <person name="Boore J.L."/>
            <person name="Grigoriev I.V."/>
            <person name="Lindberg D.R."/>
            <person name="Seaver E.C."/>
            <person name="Weisblat D.A."/>
            <person name="Putnam N.H."/>
            <person name="Rokhsar D.S."/>
        </authorList>
    </citation>
    <scope>NUCLEOTIDE SEQUENCE</scope>
</reference>
<dbReference type="EnsemblMetazoa" id="HelroT181081">
    <property type="protein sequence ID" value="HelroP181081"/>
    <property type="gene ID" value="HelroG181081"/>
</dbReference>
<dbReference type="Gene3D" id="1.20.1070.10">
    <property type="entry name" value="Rhodopsin 7-helix transmembrane proteins"/>
    <property type="match status" value="1"/>
</dbReference>
<feature type="region of interest" description="Disordered" evidence="1">
    <location>
        <begin position="380"/>
        <end position="455"/>
    </location>
</feature>
<dbReference type="GeneID" id="20207964"/>
<dbReference type="InterPro" id="IPR052954">
    <property type="entry name" value="GPCR-Ligand_Int"/>
</dbReference>
<dbReference type="Proteomes" id="UP000015101">
    <property type="component" value="Unassembled WGS sequence"/>
</dbReference>
<evidence type="ECO:0000313" key="4">
    <source>
        <dbReference type="EnsemblMetazoa" id="HelroP181081"/>
    </source>
</evidence>
<evidence type="ECO:0000313" key="5">
    <source>
        <dbReference type="Proteomes" id="UP000015101"/>
    </source>
</evidence>
<reference evidence="4" key="3">
    <citation type="submission" date="2015-06" db="UniProtKB">
        <authorList>
            <consortium name="EnsemblMetazoa"/>
        </authorList>
    </citation>
    <scope>IDENTIFICATION</scope>
</reference>
<dbReference type="EMBL" id="AMQM01007457">
    <property type="status" value="NOT_ANNOTATED_CDS"/>
    <property type="molecule type" value="Genomic_DNA"/>
</dbReference>
<keyword evidence="2" id="KW-1133">Transmembrane helix</keyword>
<keyword evidence="2" id="KW-0812">Transmembrane</keyword>
<feature type="region of interest" description="Disordered" evidence="1">
    <location>
        <begin position="298"/>
        <end position="325"/>
    </location>
</feature>
<proteinExistence type="predicted"/>
<evidence type="ECO:0000256" key="2">
    <source>
        <dbReference type="SAM" id="Phobius"/>
    </source>
</evidence>
<dbReference type="InParanoid" id="T1FGL5"/>
<reference evidence="5" key="1">
    <citation type="submission" date="2012-12" db="EMBL/GenBank/DDBJ databases">
        <authorList>
            <person name="Hellsten U."/>
            <person name="Grimwood J."/>
            <person name="Chapman J.A."/>
            <person name="Shapiro H."/>
            <person name="Aerts A."/>
            <person name="Otillar R.P."/>
            <person name="Terry A.Y."/>
            <person name="Boore J.L."/>
            <person name="Simakov O."/>
            <person name="Marletaz F."/>
            <person name="Cho S.-J."/>
            <person name="Edsinger-Gonzales E."/>
            <person name="Havlak P."/>
            <person name="Kuo D.-H."/>
            <person name="Larsson T."/>
            <person name="Lv J."/>
            <person name="Arendt D."/>
            <person name="Savage R."/>
            <person name="Osoegawa K."/>
            <person name="de Jong P."/>
            <person name="Lindberg D.R."/>
            <person name="Seaver E.C."/>
            <person name="Weisblat D.A."/>
            <person name="Putnam N.H."/>
            <person name="Grigoriev I.V."/>
            <person name="Rokhsar D.S."/>
        </authorList>
    </citation>
    <scope>NUCLEOTIDE SEQUENCE</scope>
</reference>
<dbReference type="HOGENOM" id="CLU_340184_0_0_1"/>
<evidence type="ECO:0000313" key="3">
    <source>
        <dbReference type="EMBL" id="ESN93335.1"/>
    </source>
</evidence>
<evidence type="ECO:0000256" key="1">
    <source>
        <dbReference type="SAM" id="MobiDB-lite"/>
    </source>
</evidence>